<dbReference type="PANTHER" id="PTHR46889">
    <property type="entry name" value="TRANSPOSASE INSF FOR INSERTION SEQUENCE IS3B-RELATED"/>
    <property type="match status" value="1"/>
</dbReference>
<dbReference type="EMBL" id="AEPW01000038">
    <property type="protein sequence ID" value="EFU77187.1"/>
    <property type="molecule type" value="Genomic_DNA"/>
</dbReference>
<dbReference type="GO" id="GO:0015074">
    <property type="term" value="P:DNA integration"/>
    <property type="evidence" value="ECO:0007669"/>
    <property type="project" value="InterPro"/>
</dbReference>
<dbReference type="SUPFAM" id="SSF53098">
    <property type="entry name" value="Ribonuclease H-like"/>
    <property type="match status" value="1"/>
</dbReference>
<dbReference type="NCBIfam" id="NF033516">
    <property type="entry name" value="transpos_IS3"/>
    <property type="match status" value="1"/>
</dbReference>
<dbReference type="AlphaFoldDB" id="E6LLU3"/>
<dbReference type="Pfam" id="PF13333">
    <property type="entry name" value="rve_2"/>
    <property type="match status" value="1"/>
</dbReference>
<organism evidence="2 3">
    <name type="scientific">Lachnoanaerobaculum saburreum DSM 3986</name>
    <dbReference type="NCBI Taxonomy" id="887325"/>
    <lineage>
        <taxon>Bacteria</taxon>
        <taxon>Bacillati</taxon>
        <taxon>Bacillota</taxon>
        <taxon>Clostridia</taxon>
        <taxon>Lachnospirales</taxon>
        <taxon>Lachnospiraceae</taxon>
        <taxon>Lachnoanaerobaculum</taxon>
    </lineage>
</organism>
<dbReference type="PROSITE" id="PS50994">
    <property type="entry name" value="INTEGRASE"/>
    <property type="match status" value="1"/>
</dbReference>
<accession>E6LLU3</accession>
<dbReference type="InterPro" id="IPR048020">
    <property type="entry name" value="Transpos_IS3"/>
</dbReference>
<dbReference type="Proteomes" id="UP000003434">
    <property type="component" value="Unassembled WGS sequence"/>
</dbReference>
<dbReference type="PANTHER" id="PTHR46889:SF4">
    <property type="entry name" value="TRANSPOSASE INSO FOR INSERTION SEQUENCE ELEMENT IS911B-RELATED"/>
    <property type="match status" value="1"/>
</dbReference>
<dbReference type="Gene3D" id="3.30.420.10">
    <property type="entry name" value="Ribonuclease H-like superfamily/Ribonuclease H"/>
    <property type="match status" value="1"/>
</dbReference>
<evidence type="ECO:0000313" key="2">
    <source>
        <dbReference type="EMBL" id="EFU77187.1"/>
    </source>
</evidence>
<reference evidence="2 3" key="1">
    <citation type="submission" date="2010-12" db="EMBL/GenBank/DDBJ databases">
        <authorList>
            <person name="Muzny D."/>
            <person name="Qin X."/>
            <person name="Deng J."/>
            <person name="Jiang H."/>
            <person name="Liu Y."/>
            <person name="Qu J."/>
            <person name="Song X.-Z."/>
            <person name="Zhang L."/>
            <person name="Thornton R."/>
            <person name="Coyle M."/>
            <person name="Francisco L."/>
            <person name="Jackson L."/>
            <person name="Javaid M."/>
            <person name="Korchina V."/>
            <person name="Kovar C."/>
            <person name="Mata R."/>
            <person name="Mathew T."/>
            <person name="Ngo R."/>
            <person name="Nguyen L."/>
            <person name="Nguyen N."/>
            <person name="Okwuonu G."/>
            <person name="Ongeri F."/>
            <person name="Pham C."/>
            <person name="Simmons D."/>
            <person name="Wilczek-Boney K."/>
            <person name="Hale W."/>
            <person name="Jakkamsetti A."/>
            <person name="Pham P."/>
            <person name="Ruth R."/>
            <person name="San Lucas F."/>
            <person name="Warren J."/>
            <person name="Zhang J."/>
            <person name="Zhao Z."/>
            <person name="Zhou C."/>
            <person name="Zhu D."/>
            <person name="Lee S."/>
            <person name="Bess C."/>
            <person name="Blankenburg K."/>
            <person name="Forbes L."/>
            <person name="Fu Q."/>
            <person name="Gubbala S."/>
            <person name="Hirani K."/>
            <person name="Jayaseelan J.C."/>
            <person name="Lara F."/>
            <person name="Munidasa M."/>
            <person name="Palculict T."/>
            <person name="Patil S."/>
            <person name="Pu L.-L."/>
            <person name="Saada N."/>
            <person name="Tang L."/>
            <person name="Weissenberger G."/>
            <person name="Zhu Y."/>
            <person name="Hemphill L."/>
            <person name="Shang Y."/>
            <person name="Youmans B."/>
            <person name="Ayvaz T."/>
            <person name="Ross M."/>
            <person name="Santibanez J."/>
            <person name="Aqrawi P."/>
            <person name="Gross S."/>
            <person name="Joshi V."/>
            <person name="Fowler G."/>
            <person name="Nazareth L."/>
            <person name="Reid J."/>
            <person name="Worley K."/>
            <person name="Petrosino J."/>
            <person name="Highlander S."/>
            <person name="Gibbs R."/>
        </authorList>
    </citation>
    <scope>NUCLEOTIDE SEQUENCE [LARGE SCALE GENOMIC DNA]</scope>
    <source>
        <strain evidence="2 3">DSM 3986</strain>
    </source>
</reference>
<comment type="caution">
    <text evidence="2">The sequence shown here is derived from an EMBL/GenBank/DDBJ whole genome shotgun (WGS) entry which is preliminary data.</text>
</comment>
<dbReference type="InterPro" id="IPR012337">
    <property type="entry name" value="RNaseH-like_sf"/>
</dbReference>
<gene>
    <name evidence="2" type="ORF">HMPREF0381_0928</name>
</gene>
<evidence type="ECO:0000259" key="1">
    <source>
        <dbReference type="PROSITE" id="PS50994"/>
    </source>
</evidence>
<dbReference type="HOGENOM" id="CLU_027402_4_1_9"/>
<proteinExistence type="predicted"/>
<dbReference type="GO" id="GO:0003676">
    <property type="term" value="F:nucleic acid binding"/>
    <property type="evidence" value="ECO:0007669"/>
    <property type="project" value="InterPro"/>
</dbReference>
<dbReference type="InterPro" id="IPR036397">
    <property type="entry name" value="RNaseH_sf"/>
</dbReference>
<dbReference type="InterPro" id="IPR001584">
    <property type="entry name" value="Integrase_cat-core"/>
</dbReference>
<sequence>MNRELGLFSVTRRKRPDYKKGTAHKVFENLLKHEFKAKQRNQRWCTDFTYLFLSSGEKRYNCTILDLYDRSVIASVTDKKITSDLAIRTVRKVISSQGISRADRLILHSDQGSQYTSREFVEFCVSQGIRQSMSKAGCPYDNAPMERYFNTLKNELIYQHKYDTEQSLYEAIERYAYVEYNTERPHTFNGGRTPFQARYAA</sequence>
<dbReference type="Pfam" id="PF00665">
    <property type="entry name" value="rve"/>
    <property type="match status" value="1"/>
</dbReference>
<name>E6LLU3_9FIRM</name>
<evidence type="ECO:0000313" key="3">
    <source>
        <dbReference type="Proteomes" id="UP000003434"/>
    </source>
</evidence>
<protein>
    <submittedName>
        <fullName evidence="2">Integrase core domain protein</fullName>
    </submittedName>
</protein>
<feature type="domain" description="Integrase catalytic" evidence="1">
    <location>
        <begin position="36"/>
        <end position="201"/>
    </location>
</feature>
<dbReference type="InterPro" id="IPR050900">
    <property type="entry name" value="Transposase_IS3/IS150/IS904"/>
</dbReference>
<dbReference type="eggNOG" id="COG2801">
    <property type="taxonomic scope" value="Bacteria"/>
</dbReference>